<evidence type="ECO:0000256" key="1">
    <source>
        <dbReference type="ARBA" id="ARBA00008031"/>
    </source>
</evidence>
<evidence type="ECO:0000256" key="4">
    <source>
        <dbReference type="ARBA" id="ARBA00023235"/>
    </source>
</evidence>
<feature type="binding site" evidence="7">
    <location>
        <position position="242"/>
    </location>
    <ligand>
        <name>Mg(2+)</name>
        <dbReference type="ChEBI" id="CHEBI:18420"/>
    </ligand>
</feature>
<dbReference type="EC" id="5.1.1.-" evidence="8"/>
<feature type="binding site" evidence="6">
    <location>
        <position position="321"/>
    </location>
    <ligand>
        <name>substrate</name>
    </ligand>
</feature>
<evidence type="ECO:0000256" key="3">
    <source>
        <dbReference type="ARBA" id="ARBA00022842"/>
    </source>
</evidence>
<accession>A0A5J4J8H6</accession>
<dbReference type="RefSeq" id="WP_151681008.1">
    <property type="nucleotide sequence ID" value="NZ_BKZP01000025.1"/>
</dbReference>
<dbReference type="InterPro" id="IPR013342">
    <property type="entry name" value="Mandelate_racemase_C"/>
</dbReference>
<dbReference type="Pfam" id="PF02746">
    <property type="entry name" value="MR_MLE_N"/>
    <property type="match status" value="1"/>
</dbReference>
<dbReference type="GO" id="GO:0046872">
    <property type="term" value="F:metal ion binding"/>
    <property type="evidence" value="ECO:0007669"/>
    <property type="project" value="UniProtKB-KW"/>
</dbReference>
<feature type="domain" description="Mandelate racemase/muconate lactonizing enzyme C-terminal" evidence="9">
    <location>
        <begin position="140"/>
        <end position="238"/>
    </location>
</feature>
<feature type="binding site" evidence="6">
    <location>
        <position position="24"/>
    </location>
    <ligand>
        <name>substrate</name>
    </ligand>
</feature>
<keyword evidence="3 7" id="KW-0460">Magnesium</keyword>
<evidence type="ECO:0000256" key="8">
    <source>
        <dbReference type="RuleBase" id="RU366006"/>
    </source>
</evidence>
<comment type="similarity">
    <text evidence="1 8">Belongs to the mandelate racemase/muconate lactonizing enzyme family.</text>
</comment>
<comment type="cofactor">
    <cofactor evidence="7 8">
        <name>Mg(2+)</name>
        <dbReference type="ChEBI" id="CHEBI:18420"/>
    </cofactor>
    <text evidence="7 8">Binds 1 Mg(2+) ion per subunit.</text>
</comment>
<comment type="caution">
    <text evidence="10">The sequence shown here is derived from an EMBL/GenBank/DDBJ whole genome shotgun (WGS) entry which is preliminary data.</text>
</comment>
<dbReference type="SUPFAM" id="SSF51604">
    <property type="entry name" value="Enolase C-terminal domain-like"/>
    <property type="match status" value="1"/>
</dbReference>
<dbReference type="InterPro" id="IPR034603">
    <property type="entry name" value="Dipeptide_epimerase"/>
</dbReference>
<dbReference type="Gene3D" id="3.30.390.10">
    <property type="entry name" value="Enolase-like, N-terminal domain"/>
    <property type="match status" value="1"/>
</dbReference>
<dbReference type="SUPFAM" id="SSF54826">
    <property type="entry name" value="Enolase N-terminal domain-like"/>
    <property type="match status" value="1"/>
</dbReference>
<feature type="binding site" evidence="7">
    <location>
        <position position="189"/>
    </location>
    <ligand>
        <name>Mg(2+)</name>
        <dbReference type="ChEBI" id="CHEBI:18420"/>
    </ligand>
</feature>
<dbReference type="InterPro" id="IPR029017">
    <property type="entry name" value="Enolase-like_N"/>
</dbReference>
<dbReference type="InterPro" id="IPR029065">
    <property type="entry name" value="Enolase_C-like"/>
</dbReference>
<feature type="binding site" evidence="6">
    <location>
        <position position="134"/>
    </location>
    <ligand>
        <name>substrate</name>
    </ligand>
</feature>
<keyword evidence="2 7" id="KW-0479">Metal-binding</keyword>
<evidence type="ECO:0000256" key="2">
    <source>
        <dbReference type="ARBA" id="ARBA00022723"/>
    </source>
</evidence>
<dbReference type="SFLD" id="SFLDF00010">
    <property type="entry name" value="dipeptide_epimerase"/>
    <property type="match status" value="1"/>
</dbReference>
<evidence type="ECO:0000256" key="7">
    <source>
        <dbReference type="PIRSR" id="PIRSR634603-3"/>
    </source>
</evidence>
<evidence type="ECO:0000256" key="6">
    <source>
        <dbReference type="PIRSR" id="PIRSR634603-2"/>
    </source>
</evidence>
<dbReference type="PANTHER" id="PTHR48073:SF2">
    <property type="entry name" value="O-SUCCINYLBENZOATE SYNTHASE"/>
    <property type="match status" value="1"/>
</dbReference>
<organism evidence="10 11">
    <name type="scientific">Weizmannia acidilactici</name>
    <dbReference type="NCBI Taxonomy" id="2607726"/>
    <lineage>
        <taxon>Bacteria</taxon>
        <taxon>Bacillati</taxon>
        <taxon>Bacillota</taxon>
        <taxon>Bacilli</taxon>
        <taxon>Bacillales</taxon>
        <taxon>Bacillaceae</taxon>
        <taxon>Heyndrickxia</taxon>
    </lineage>
</organism>
<dbReference type="SFLD" id="SFLDF00009">
    <property type="entry name" value="o-succinylbenzoate_synthase"/>
    <property type="match status" value="1"/>
</dbReference>
<dbReference type="PANTHER" id="PTHR48073">
    <property type="entry name" value="O-SUCCINYLBENZOATE SYNTHASE-RELATED"/>
    <property type="match status" value="1"/>
</dbReference>
<sequence>MIIKDVQVHYRNIPLLVPFKTALRTANDIDSVDVNVILDNGIIGMGAAAPAVAITGDSTESIMSALLGPIKGVLVGHDLNDFQTALKKVQLCCIGNTSAKAAANMALYDAYCKWLNIPLYAYLGGRKNLQTSMTIGVDTPEKMAWDAEKSVEAGFHLLKIKVGTHPELDINRIEAIRRAVPPDTKFRLDANQAWEPKQAVQILRELEKRKLGIEFVEQPVSAHDWEGLKYVTERTCLPVMADESLFTAKDALKLVSGRYVDLINIKLMKCGGITEAWKIAGIAEANGVKCMVGSMMEPSLSVAAAAHFAAAHPNVYYLDLDAPLWLSEEPDHLTYDGENVLLPGRPGIGVVQPV</sequence>
<dbReference type="SMART" id="SM00922">
    <property type="entry name" value="MR_MLE"/>
    <property type="match status" value="1"/>
</dbReference>
<dbReference type="Gene3D" id="3.20.20.120">
    <property type="entry name" value="Enolase-like C-terminal domain"/>
    <property type="match status" value="1"/>
</dbReference>
<evidence type="ECO:0000256" key="5">
    <source>
        <dbReference type="PIRSR" id="PIRSR634603-1"/>
    </source>
</evidence>
<dbReference type="InterPro" id="IPR036849">
    <property type="entry name" value="Enolase-like_C_sf"/>
</dbReference>
<feature type="binding site" evidence="6">
    <location>
        <position position="296"/>
    </location>
    <ligand>
        <name>substrate</name>
    </ligand>
</feature>
<feature type="active site" description="Proton acceptor; specific for (R)-substrate epimerization" evidence="5">
    <location>
        <position position="161"/>
    </location>
</feature>
<evidence type="ECO:0000313" key="11">
    <source>
        <dbReference type="Proteomes" id="UP000391919"/>
    </source>
</evidence>
<feature type="binding site" evidence="7">
    <location>
        <position position="217"/>
    </location>
    <ligand>
        <name>Mg(2+)</name>
        <dbReference type="ChEBI" id="CHEBI:18420"/>
    </ligand>
</feature>
<dbReference type="Pfam" id="PF13378">
    <property type="entry name" value="MR_MLE_C"/>
    <property type="match status" value="1"/>
</dbReference>
<feature type="binding site" evidence="6">
    <location>
        <position position="159"/>
    </location>
    <ligand>
        <name>substrate</name>
    </ligand>
</feature>
<keyword evidence="11" id="KW-1185">Reference proteome</keyword>
<name>A0A5J4J8H6_9BACI</name>
<dbReference type="CDD" id="cd03319">
    <property type="entry name" value="L-Ala-DL-Glu_epimerase"/>
    <property type="match status" value="1"/>
</dbReference>
<feature type="binding site" evidence="6">
    <location>
        <position position="294"/>
    </location>
    <ligand>
        <name>substrate</name>
    </ligand>
</feature>
<evidence type="ECO:0000259" key="9">
    <source>
        <dbReference type="SMART" id="SM00922"/>
    </source>
</evidence>
<evidence type="ECO:0000313" key="10">
    <source>
        <dbReference type="EMBL" id="GER71172.1"/>
    </source>
</evidence>
<dbReference type="Proteomes" id="UP000391919">
    <property type="component" value="Unassembled WGS sequence"/>
</dbReference>
<dbReference type="SFLD" id="SFLDS00001">
    <property type="entry name" value="Enolase"/>
    <property type="match status" value="2"/>
</dbReference>
<dbReference type="GO" id="GO:0016855">
    <property type="term" value="F:racemase and epimerase activity, acting on amino acids and derivatives"/>
    <property type="evidence" value="ECO:0007669"/>
    <property type="project" value="UniProtKB-UniRule"/>
</dbReference>
<keyword evidence="4 8" id="KW-0413">Isomerase</keyword>
<dbReference type="AlphaFoldDB" id="A0A5J4J8H6"/>
<feature type="active site" description="Proton acceptor; specific for (S)-substrate epimerization" evidence="5">
    <location>
        <position position="266"/>
    </location>
</feature>
<reference evidence="10 11" key="1">
    <citation type="submission" date="2019-09" db="EMBL/GenBank/DDBJ databases">
        <title>Draft genome sequence of Bacillus sp. JC-7.</title>
        <authorList>
            <person name="Tanaka N."/>
            <person name="Shiwa Y."/>
            <person name="Fujita N."/>
            <person name="Tanasupawat S."/>
        </authorList>
    </citation>
    <scope>NUCLEOTIDE SEQUENCE [LARGE SCALE GENOMIC DNA]</scope>
    <source>
        <strain evidence="10 11">JC-7</strain>
    </source>
</reference>
<proteinExistence type="inferred from homology"/>
<gene>
    <name evidence="10" type="ORF">BpJC7_24750</name>
</gene>
<protein>
    <recommendedName>
        <fullName evidence="8">Dipeptide epimerase</fullName>
        <ecNumber evidence="8">5.1.1.-</ecNumber>
    </recommendedName>
</protein>
<dbReference type="EMBL" id="BKZQ01000038">
    <property type="protein sequence ID" value="GER71172.1"/>
    <property type="molecule type" value="Genomic_DNA"/>
</dbReference>
<dbReference type="InterPro" id="IPR013341">
    <property type="entry name" value="Mandelate_racemase_N_dom"/>
</dbReference>
<feature type="binding site" evidence="6">
    <location>
        <position position="319"/>
    </location>
    <ligand>
        <name>substrate</name>
    </ligand>
</feature>
<dbReference type="SFLD" id="SFLDG00180">
    <property type="entry name" value="muconate_cycloisomerase"/>
    <property type="match status" value="2"/>
</dbReference>